<gene>
    <name evidence="1" type="ORF">J2800_002928</name>
</gene>
<dbReference type="Proteomes" id="UP001262754">
    <property type="component" value="Unassembled WGS sequence"/>
</dbReference>
<accession>A0ABU1N181</accession>
<name>A0ABU1N181_9CAUL</name>
<proteinExistence type="predicted"/>
<keyword evidence="2" id="KW-1185">Reference proteome</keyword>
<evidence type="ECO:0000313" key="1">
    <source>
        <dbReference type="EMBL" id="MDR6532172.1"/>
    </source>
</evidence>
<protein>
    <submittedName>
        <fullName evidence="1">Uncharacterized protein</fullName>
    </submittedName>
</protein>
<dbReference type="EMBL" id="JAVDRL010000008">
    <property type="protein sequence ID" value="MDR6532172.1"/>
    <property type="molecule type" value="Genomic_DNA"/>
</dbReference>
<sequence>MRTRWDRIAAIVFSGTAWALALVAGPHMAHALRHPARLMAHASIGRRRDLG</sequence>
<organism evidence="1 2">
    <name type="scientific">Caulobacter rhizosphaerae</name>
    <dbReference type="NCBI Taxonomy" id="2010972"/>
    <lineage>
        <taxon>Bacteria</taxon>
        <taxon>Pseudomonadati</taxon>
        <taxon>Pseudomonadota</taxon>
        <taxon>Alphaproteobacteria</taxon>
        <taxon>Caulobacterales</taxon>
        <taxon>Caulobacteraceae</taxon>
        <taxon>Caulobacter</taxon>
    </lineage>
</organism>
<evidence type="ECO:0000313" key="2">
    <source>
        <dbReference type="Proteomes" id="UP001262754"/>
    </source>
</evidence>
<reference evidence="1 2" key="1">
    <citation type="submission" date="2023-07" db="EMBL/GenBank/DDBJ databases">
        <title>Sorghum-associated microbial communities from plants grown in Nebraska, USA.</title>
        <authorList>
            <person name="Schachtman D."/>
        </authorList>
    </citation>
    <scope>NUCLEOTIDE SEQUENCE [LARGE SCALE GENOMIC DNA]</scope>
    <source>
        <strain evidence="1 2">DS2154</strain>
    </source>
</reference>
<comment type="caution">
    <text evidence="1">The sequence shown here is derived from an EMBL/GenBank/DDBJ whole genome shotgun (WGS) entry which is preliminary data.</text>
</comment>
<dbReference type="RefSeq" id="WP_310032582.1">
    <property type="nucleotide sequence ID" value="NZ_JAVDRL010000008.1"/>
</dbReference>